<proteinExistence type="predicted"/>
<evidence type="ECO:0000313" key="2">
    <source>
        <dbReference type="Proteomes" id="UP000228976"/>
    </source>
</evidence>
<protein>
    <submittedName>
        <fullName evidence="1">Uncharacterized protein</fullName>
    </submittedName>
</protein>
<accession>A0A261FBF0</accession>
<comment type="caution">
    <text evidence="1">The sequence shown here is derived from an EMBL/GenBank/DDBJ whole genome shotgun (WGS) entry which is preliminary data.</text>
</comment>
<reference evidence="1 2" key="1">
    <citation type="journal article" date="2017" name="BMC Genomics">
        <title>Comparative genomic and phylogenomic analyses of the Bifidobacteriaceae family.</title>
        <authorList>
            <person name="Lugli G.A."/>
            <person name="Milani C."/>
            <person name="Turroni F."/>
            <person name="Duranti S."/>
            <person name="Mancabelli L."/>
            <person name="Mangifesta M."/>
            <person name="Ferrario C."/>
            <person name="Modesto M."/>
            <person name="Mattarelli P."/>
            <person name="Jiri K."/>
            <person name="van Sinderen D."/>
            <person name="Ventura M."/>
        </authorList>
    </citation>
    <scope>NUCLEOTIDE SEQUENCE [LARGE SCALE GENOMIC DNA]</scope>
    <source>
        <strain evidence="1 2">LMG 21773</strain>
    </source>
</reference>
<sequence>MSPITFPPYRTIVHLFEACVKYHTCNSHPARWRSPQHQNTDMLISHALPHNNFSLAQQKCSIHTNAYRAYGVDGYHSTVSR</sequence>
<keyword evidence="2" id="KW-1185">Reference proteome</keyword>
<organism evidence="1 2">
    <name type="scientific">Aeriscardovia aeriphila</name>
    <dbReference type="NCBI Taxonomy" id="218139"/>
    <lineage>
        <taxon>Bacteria</taxon>
        <taxon>Bacillati</taxon>
        <taxon>Actinomycetota</taxon>
        <taxon>Actinomycetes</taxon>
        <taxon>Bifidobacteriales</taxon>
        <taxon>Bifidobacteriaceae</taxon>
        <taxon>Aeriscardovia</taxon>
    </lineage>
</organism>
<gene>
    <name evidence="1" type="ORF">AEAE_0968</name>
</gene>
<name>A0A261FBF0_9BIFI</name>
<dbReference type="EMBL" id="MWWU01000002">
    <property type="protein sequence ID" value="OZG56480.1"/>
    <property type="molecule type" value="Genomic_DNA"/>
</dbReference>
<evidence type="ECO:0000313" key="1">
    <source>
        <dbReference type="EMBL" id="OZG56480.1"/>
    </source>
</evidence>
<dbReference type="Proteomes" id="UP000228976">
    <property type="component" value="Unassembled WGS sequence"/>
</dbReference>
<dbReference type="AlphaFoldDB" id="A0A261FBF0"/>